<dbReference type="AlphaFoldDB" id="A0A8S4C209"/>
<name>A0A8S4C209_9ACAR</name>
<dbReference type="GO" id="GO:1990281">
    <property type="term" value="C:efflux pump complex"/>
    <property type="evidence" value="ECO:0007669"/>
    <property type="project" value="TreeGrafter"/>
</dbReference>
<dbReference type="Gene3D" id="2.40.50.100">
    <property type="match status" value="1"/>
</dbReference>
<dbReference type="NCBIfam" id="TIGR01730">
    <property type="entry name" value="RND_mfp"/>
    <property type="match status" value="1"/>
</dbReference>
<comment type="caution">
    <text evidence="3">The sequence shown here is derived from an EMBL/GenBank/DDBJ whole genome shotgun (WGS) entry which is preliminary data.</text>
</comment>
<dbReference type="SUPFAM" id="SSF111369">
    <property type="entry name" value="HlyD-like secretion proteins"/>
    <property type="match status" value="1"/>
</dbReference>
<dbReference type="PANTHER" id="PTHR30469">
    <property type="entry name" value="MULTIDRUG RESISTANCE PROTEIN MDTA"/>
    <property type="match status" value="1"/>
</dbReference>
<dbReference type="Gene3D" id="1.10.287.470">
    <property type="entry name" value="Helix hairpin bin"/>
    <property type="match status" value="1"/>
</dbReference>
<keyword evidence="4" id="KW-1185">Reference proteome</keyword>
<keyword evidence="1" id="KW-0175">Coiled coil</keyword>
<sequence length="354" mass="39246">MSAIEDYMSKVLQFYKKQNQSVRLVIAAIIVICLWILSGIFHKKVKLNEEVATQVPYKTLKSVSQLKHSILNISGVAESKRKIKLVAEVAGKVESINAEVGQFLKKGDQVITIEAKNKKELCEKAKIRLNQSEIEFKSTLTLYKKKLASETDLAKSKANLSSAEADLKQIEIDYLNTQVVAPFDGYIDEILVNEGDYVSDMLDNSPIGTFVALEPMIAKAEVADAKIRYLKPGLRATMKTLNGLEVEGKVNAISKVINNTTSSFPIEITFANEGGKVLHGQAFSVKIFLGEKQAHRLPQSVLVLNAQSELGIKSLDAENVVHFNKATIIDEEPGYVWLADLPTKLQVITLEHIY</sequence>
<feature type="transmembrane region" description="Helical" evidence="2">
    <location>
        <begin position="21"/>
        <end position="41"/>
    </location>
</feature>
<reference evidence="3" key="1">
    <citation type="submission" date="2021-06" db="EMBL/GenBank/DDBJ databases">
        <authorList>
            <person name="Nardi T."/>
            <person name="Nardi T."/>
        </authorList>
    </citation>
    <scope>NUCLEOTIDE SEQUENCE</scope>
</reference>
<keyword evidence="2" id="KW-0812">Transmembrane</keyword>
<evidence type="ECO:0000313" key="4">
    <source>
        <dbReference type="Proteomes" id="UP000837675"/>
    </source>
</evidence>
<dbReference type="PANTHER" id="PTHR30469:SF29">
    <property type="entry name" value="BLR2860 PROTEIN"/>
    <property type="match status" value="1"/>
</dbReference>
<proteinExistence type="predicted"/>
<feature type="coiled-coil region" evidence="1">
    <location>
        <begin position="115"/>
        <end position="173"/>
    </location>
</feature>
<organism evidence="3 4">
    <name type="scientific">Hyalomma marginatum</name>
    <dbReference type="NCBI Taxonomy" id="34627"/>
    <lineage>
        <taxon>Eukaryota</taxon>
        <taxon>Metazoa</taxon>
        <taxon>Ecdysozoa</taxon>
        <taxon>Arthropoda</taxon>
        <taxon>Chelicerata</taxon>
        <taxon>Arachnida</taxon>
        <taxon>Acari</taxon>
        <taxon>Parasitiformes</taxon>
        <taxon>Ixodida</taxon>
        <taxon>Ixodoidea</taxon>
        <taxon>Ixodidae</taxon>
        <taxon>Hyalomminae</taxon>
        <taxon>Hyalomma</taxon>
    </lineage>
</organism>
<dbReference type="InterPro" id="IPR006143">
    <property type="entry name" value="RND_pump_MFP"/>
</dbReference>
<gene>
    <name evidence="3" type="ORF">MHYMCMPASI_00418</name>
</gene>
<keyword evidence="2" id="KW-0472">Membrane</keyword>
<accession>A0A8S4C209</accession>
<keyword evidence="2" id="KW-1133">Transmembrane helix</keyword>
<dbReference type="Gene3D" id="2.40.30.170">
    <property type="match status" value="1"/>
</dbReference>
<protein>
    <submittedName>
        <fullName evidence="3">Efflux RND transporter periplasmic adaptor subunit</fullName>
    </submittedName>
</protein>
<evidence type="ECO:0000313" key="3">
    <source>
        <dbReference type="EMBL" id="CAG7591254.1"/>
    </source>
</evidence>
<dbReference type="Proteomes" id="UP000837675">
    <property type="component" value="Unassembled WGS sequence"/>
</dbReference>
<evidence type="ECO:0000256" key="1">
    <source>
        <dbReference type="SAM" id="Coils"/>
    </source>
</evidence>
<dbReference type="EMBL" id="CAJVAF010000170">
    <property type="protein sequence ID" value="CAG7591254.1"/>
    <property type="molecule type" value="Genomic_DNA"/>
</dbReference>
<dbReference type="GO" id="GO:0015562">
    <property type="term" value="F:efflux transmembrane transporter activity"/>
    <property type="evidence" value="ECO:0007669"/>
    <property type="project" value="TreeGrafter"/>
</dbReference>
<evidence type="ECO:0000256" key="2">
    <source>
        <dbReference type="SAM" id="Phobius"/>
    </source>
</evidence>